<dbReference type="InterPro" id="IPR001375">
    <property type="entry name" value="Peptidase_S9_cat"/>
</dbReference>
<dbReference type="Gene3D" id="3.40.50.1820">
    <property type="entry name" value="alpha/beta hydrolase"/>
    <property type="match status" value="1"/>
</dbReference>
<accession>A0A837REH3</accession>
<evidence type="ECO:0000313" key="3">
    <source>
        <dbReference type="EMBL" id="KRK26091.1"/>
    </source>
</evidence>
<keyword evidence="1 3" id="KW-0378">Hydrolase</keyword>
<dbReference type="PANTHER" id="PTHR22946:SF9">
    <property type="entry name" value="POLYKETIDE TRANSFERASE AF380"/>
    <property type="match status" value="1"/>
</dbReference>
<dbReference type="SUPFAM" id="SSF53474">
    <property type="entry name" value="alpha/beta-Hydrolases"/>
    <property type="match status" value="1"/>
</dbReference>
<proteinExistence type="predicted"/>
<feature type="domain" description="Peptidase S9 prolyl oligopeptidase catalytic" evidence="2">
    <location>
        <begin position="65"/>
        <end position="221"/>
    </location>
</feature>
<reference evidence="3 4" key="1">
    <citation type="journal article" date="2015" name="Genome Announc.">
        <title>Expanding the biotechnology potential of lactobacilli through comparative genomics of 213 strains and associated genera.</title>
        <authorList>
            <person name="Sun Z."/>
            <person name="Harris H.M."/>
            <person name="McCann A."/>
            <person name="Guo C."/>
            <person name="Argimon S."/>
            <person name="Zhang W."/>
            <person name="Yang X."/>
            <person name="Jeffery I.B."/>
            <person name="Cooney J.C."/>
            <person name="Kagawa T.F."/>
            <person name="Liu W."/>
            <person name="Song Y."/>
            <person name="Salvetti E."/>
            <person name="Wrobel A."/>
            <person name="Rasinkangas P."/>
            <person name="Parkhill J."/>
            <person name="Rea M.C."/>
            <person name="O'Sullivan O."/>
            <person name="Ritari J."/>
            <person name="Douillard F.P."/>
            <person name="Paul Ross R."/>
            <person name="Yang R."/>
            <person name="Briner A.E."/>
            <person name="Felis G.E."/>
            <person name="de Vos W.M."/>
            <person name="Barrangou R."/>
            <person name="Klaenhammer T.R."/>
            <person name="Caufield P.W."/>
            <person name="Cui Y."/>
            <person name="Zhang H."/>
            <person name="O'Toole P.W."/>
        </authorList>
    </citation>
    <scope>NUCLEOTIDE SEQUENCE [LARGE SCALE GENOMIC DNA]</scope>
    <source>
        <strain evidence="3 4">DSM 20314</strain>
    </source>
</reference>
<evidence type="ECO:0000313" key="4">
    <source>
        <dbReference type="Proteomes" id="UP000051020"/>
    </source>
</evidence>
<dbReference type="AlphaFoldDB" id="A0A837REH3"/>
<dbReference type="Proteomes" id="UP000051020">
    <property type="component" value="Unassembled WGS sequence"/>
</dbReference>
<gene>
    <name evidence="3" type="ORF">FD24_GL002427</name>
</gene>
<evidence type="ECO:0000259" key="2">
    <source>
        <dbReference type="Pfam" id="PF00326"/>
    </source>
</evidence>
<dbReference type="InterPro" id="IPR029058">
    <property type="entry name" value="AB_hydrolase_fold"/>
</dbReference>
<evidence type="ECO:0000256" key="1">
    <source>
        <dbReference type="ARBA" id="ARBA00022801"/>
    </source>
</evidence>
<dbReference type="GO" id="GO:0006508">
    <property type="term" value="P:proteolysis"/>
    <property type="evidence" value="ECO:0007669"/>
    <property type="project" value="InterPro"/>
</dbReference>
<dbReference type="Pfam" id="PF00326">
    <property type="entry name" value="Peptidase_S9"/>
    <property type="match status" value="1"/>
</dbReference>
<protein>
    <submittedName>
        <fullName evidence="3">Hydrolase</fullName>
    </submittedName>
</protein>
<comment type="caution">
    <text evidence="3">The sequence shown here is derived from an EMBL/GenBank/DDBJ whole genome shotgun (WGS) entry which is preliminary data.</text>
</comment>
<sequence>METVIKMTTNLFEDVVVRTTKLGDLPVLHVFAASQAQTKLPTIIDYHGWTNQTATELSAAYQLVRAGFRVILPTAYLHGSRNDGTDLDRHPEHFWSIVGHSVAEFPQLVDSLVAAGITDADKIGVMGTSMGGITAAGVMATQPQVVAGVSLIGSPEPVAFAKDQVAQLPAALQAKLPDELITKTYQQLAKFDLSEHPEALAGRPMFFFNGTADQMVPYQYVRDFKHRFKDTPALSATVFKRAEGGVHHVPHKIQEAAVDFLAANILK</sequence>
<dbReference type="GO" id="GO:0008236">
    <property type="term" value="F:serine-type peptidase activity"/>
    <property type="evidence" value="ECO:0007669"/>
    <property type="project" value="InterPro"/>
</dbReference>
<dbReference type="PANTHER" id="PTHR22946">
    <property type="entry name" value="DIENELACTONE HYDROLASE DOMAIN-CONTAINING PROTEIN-RELATED"/>
    <property type="match status" value="1"/>
</dbReference>
<name>A0A837REH3_LACPE</name>
<dbReference type="EMBL" id="AZCU01000004">
    <property type="protein sequence ID" value="KRK26091.1"/>
    <property type="molecule type" value="Genomic_DNA"/>
</dbReference>
<dbReference type="InterPro" id="IPR050261">
    <property type="entry name" value="FrsA_esterase"/>
</dbReference>
<organism evidence="3 4">
    <name type="scientific">Lactiplantibacillus pentosus DSM 20314</name>
    <dbReference type="NCBI Taxonomy" id="1423791"/>
    <lineage>
        <taxon>Bacteria</taxon>
        <taxon>Bacillati</taxon>
        <taxon>Bacillota</taxon>
        <taxon>Bacilli</taxon>
        <taxon>Lactobacillales</taxon>
        <taxon>Lactobacillaceae</taxon>
        <taxon>Lactiplantibacillus</taxon>
    </lineage>
</organism>
<dbReference type="GO" id="GO:0052689">
    <property type="term" value="F:carboxylic ester hydrolase activity"/>
    <property type="evidence" value="ECO:0007669"/>
    <property type="project" value="UniProtKB-ARBA"/>
</dbReference>